<sequence length="237" mass="26241">MTAPTIEILFQDEHILAINKPSGVLSIPDGGQSQAEHVRNLLEPRFGRLWTVHRLDRETSGVLLLARDLAAHHALNDQFASRNVKKEYRAIVSGTPDLDTWRIDLALLKNGDRSHRTIIDLEDGKPASTTVTVLERYPGGYSLLSVRPHTGYTHQIRAHLAACGLPILGDPLYQAKPHASMLDELQVAPVRRPVFADRLGLHAFTIQFTHPVSQVEMTLTAPYPADFSAVLLEVKTG</sequence>
<comment type="function">
    <text evidence="4">Responsible for synthesis of pseudouridine from uracil.</text>
</comment>
<dbReference type="GO" id="GO:0000455">
    <property type="term" value="P:enzyme-directed rRNA pseudouridine synthesis"/>
    <property type="evidence" value="ECO:0007669"/>
    <property type="project" value="TreeGrafter"/>
</dbReference>
<evidence type="ECO:0000313" key="6">
    <source>
        <dbReference type="EMBL" id="GAP14764.1"/>
    </source>
</evidence>
<dbReference type="GO" id="GO:0003723">
    <property type="term" value="F:RNA binding"/>
    <property type="evidence" value="ECO:0007669"/>
    <property type="project" value="InterPro"/>
</dbReference>
<dbReference type="PANTHER" id="PTHR21600">
    <property type="entry name" value="MITOCHONDRIAL RNA PSEUDOURIDINE SYNTHASE"/>
    <property type="match status" value="1"/>
</dbReference>
<keyword evidence="4" id="KW-0413">Isomerase</keyword>
<comment type="similarity">
    <text evidence="2 4">Belongs to the pseudouridine synthase RluA family.</text>
</comment>
<dbReference type="GO" id="GO:0140098">
    <property type="term" value="F:catalytic activity, acting on RNA"/>
    <property type="evidence" value="ECO:0007669"/>
    <property type="project" value="UniProtKB-ARBA"/>
</dbReference>
<evidence type="ECO:0000313" key="7">
    <source>
        <dbReference type="Proteomes" id="UP000055060"/>
    </source>
</evidence>
<comment type="catalytic activity">
    <reaction evidence="1 4">
        <text>a uridine in RNA = a pseudouridine in RNA</text>
        <dbReference type="Rhea" id="RHEA:48348"/>
        <dbReference type="Rhea" id="RHEA-COMP:12068"/>
        <dbReference type="Rhea" id="RHEA-COMP:12069"/>
        <dbReference type="ChEBI" id="CHEBI:65314"/>
        <dbReference type="ChEBI" id="CHEBI:65315"/>
    </reaction>
</comment>
<dbReference type="AlphaFoldDB" id="A0A0S7BAQ8"/>
<dbReference type="STRING" id="360412.LARV_02539"/>
<evidence type="ECO:0000256" key="3">
    <source>
        <dbReference type="PIRSR" id="PIRSR606225-1"/>
    </source>
</evidence>
<dbReference type="PANTHER" id="PTHR21600:SF87">
    <property type="entry name" value="RNA PSEUDOURIDYLATE SYNTHASE DOMAIN-CONTAINING PROTEIN 1"/>
    <property type="match status" value="1"/>
</dbReference>
<proteinExistence type="inferred from homology"/>
<protein>
    <recommendedName>
        <fullName evidence="4">Pseudouridine synthase</fullName>
        <ecNumber evidence="4">5.4.99.-</ecNumber>
    </recommendedName>
</protein>
<dbReference type="InterPro" id="IPR006224">
    <property type="entry name" value="PsdUridine_synth_RluA-like_CS"/>
</dbReference>
<dbReference type="GO" id="GO:0009982">
    <property type="term" value="F:pseudouridine synthase activity"/>
    <property type="evidence" value="ECO:0007669"/>
    <property type="project" value="InterPro"/>
</dbReference>
<feature type="active site" evidence="3">
    <location>
        <position position="56"/>
    </location>
</feature>
<evidence type="ECO:0000256" key="4">
    <source>
        <dbReference type="RuleBase" id="RU362028"/>
    </source>
</evidence>
<dbReference type="EMBL" id="DF967972">
    <property type="protein sequence ID" value="GAP14764.1"/>
    <property type="molecule type" value="Genomic_DNA"/>
</dbReference>
<dbReference type="Gene3D" id="3.30.2350.10">
    <property type="entry name" value="Pseudouridine synthase"/>
    <property type="match status" value="1"/>
</dbReference>
<dbReference type="InterPro" id="IPR020103">
    <property type="entry name" value="PsdUridine_synth_cat_dom_sf"/>
</dbReference>
<evidence type="ECO:0000256" key="1">
    <source>
        <dbReference type="ARBA" id="ARBA00000073"/>
    </source>
</evidence>
<dbReference type="Proteomes" id="UP000055060">
    <property type="component" value="Unassembled WGS sequence"/>
</dbReference>
<dbReference type="RefSeq" id="WP_075073997.1">
    <property type="nucleotide sequence ID" value="NZ_DF967972.1"/>
</dbReference>
<keyword evidence="7" id="KW-1185">Reference proteome</keyword>
<dbReference type="CDD" id="cd02869">
    <property type="entry name" value="PseudoU_synth_RluA_like"/>
    <property type="match status" value="1"/>
</dbReference>
<dbReference type="InterPro" id="IPR006145">
    <property type="entry name" value="PsdUridine_synth_RsuA/RluA"/>
</dbReference>
<dbReference type="SUPFAM" id="SSF55120">
    <property type="entry name" value="Pseudouridine synthase"/>
    <property type="match status" value="1"/>
</dbReference>
<evidence type="ECO:0000259" key="5">
    <source>
        <dbReference type="Pfam" id="PF00849"/>
    </source>
</evidence>
<reference evidence="6" key="1">
    <citation type="submission" date="2015-07" db="EMBL/GenBank/DDBJ databases">
        <title>Draft Genome Sequences of Anaerolinea thermolimosa IMO-1, Bellilinea caldifistulae GOMI-1, Leptolinea tardivitalis YMTK-2, Levilinea saccharolytica KIBI-1,Longilinea arvoryzae KOME-1, Previously Described as Members of the Anaerolineaceae (Chloroflexi).</title>
        <authorList>
            <person name="Sekiguchi Y."/>
            <person name="Ohashi A."/>
            <person name="Matsuura N."/>
            <person name="Tourlousse M.D."/>
        </authorList>
    </citation>
    <scope>NUCLEOTIDE SEQUENCE [LARGE SCALE GENOMIC DNA]</scope>
    <source>
        <strain evidence="6">KOME-1</strain>
    </source>
</reference>
<dbReference type="InterPro" id="IPR050188">
    <property type="entry name" value="RluA_PseudoU_synthase"/>
</dbReference>
<gene>
    <name evidence="6" type="ORF">LARV_02539</name>
</gene>
<dbReference type="PROSITE" id="PS01129">
    <property type="entry name" value="PSI_RLU"/>
    <property type="match status" value="1"/>
</dbReference>
<name>A0A0S7BAQ8_9CHLR</name>
<dbReference type="InterPro" id="IPR006225">
    <property type="entry name" value="PsdUridine_synth_RluC/D"/>
</dbReference>
<dbReference type="EC" id="5.4.99.-" evidence="4"/>
<organism evidence="6">
    <name type="scientific">Longilinea arvoryzae</name>
    <dbReference type="NCBI Taxonomy" id="360412"/>
    <lineage>
        <taxon>Bacteria</taxon>
        <taxon>Bacillati</taxon>
        <taxon>Chloroflexota</taxon>
        <taxon>Anaerolineae</taxon>
        <taxon>Anaerolineales</taxon>
        <taxon>Anaerolineaceae</taxon>
        <taxon>Longilinea</taxon>
    </lineage>
</organism>
<dbReference type="NCBIfam" id="TIGR00005">
    <property type="entry name" value="rluA_subfam"/>
    <property type="match status" value="1"/>
</dbReference>
<accession>A0A0S7BAQ8</accession>
<evidence type="ECO:0000256" key="2">
    <source>
        <dbReference type="ARBA" id="ARBA00010876"/>
    </source>
</evidence>
<feature type="domain" description="Pseudouridine synthase RsuA/RluA-like" evidence="5">
    <location>
        <begin position="14"/>
        <end position="162"/>
    </location>
</feature>
<dbReference type="Pfam" id="PF00849">
    <property type="entry name" value="PseudoU_synth_2"/>
    <property type="match status" value="1"/>
</dbReference>